<organism evidence="2 3">
    <name type="scientific">Jaapia argillacea MUCL 33604</name>
    <dbReference type="NCBI Taxonomy" id="933084"/>
    <lineage>
        <taxon>Eukaryota</taxon>
        <taxon>Fungi</taxon>
        <taxon>Dikarya</taxon>
        <taxon>Basidiomycota</taxon>
        <taxon>Agaricomycotina</taxon>
        <taxon>Agaricomycetes</taxon>
        <taxon>Agaricomycetidae</taxon>
        <taxon>Jaapiales</taxon>
        <taxon>Jaapiaceae</taxon>
        <taxon>Jaapia</taxon>
    </lineage>
</organism>
<dbReference type="InterPro" id="IPR013898">
    <property type="entry name" value="Atg43"/>
</dbReference>
<evidence type="ECO:0008006" key="4">
    <source>
        <dbReference type="Google" id="ProtNLM"/>
    </source>
</evidence>
<proteinExistence type="predicted"/>
<evidence type="ECO:0000256" key="1">
    <source>
        <dbReference type="SAM" id="MobiDB-lite"/>
    </source>
</evidence>
<sequence length="187" mass="21228">MTSQPPNPYHQFHTSYPTQYPPAPSQGPDPQDLHRYQHDDDDDLPSSKHKALPRLPVIPDMRFEQSYLKKIEKFVHVEEREAGNGKKKEGHGESRIRDVEVRVEWNKVIWITTRDQVISPLLQGAIWGVASHFLRPMAGLLTSNIRNWWVRHDPSKLPAGKEGKGAGWLRGWLRASMGAVGGSITAK</sequence>
<dbReference type="Proteomes" id="UP000027265">
    <property type="component" value="Unassembled WGS sequence"/>
</dbReference>
<protein>
    <recommendedName>
        <fullName evidence="4">DUF1770-domain-containing protein</fullName>
    </recommendedName>
</protein>
<dbReference type="HOGENOM" id="CLU_120123_0_0_1"/>
<keyword evidence="3" id="KW-1185">Reference proteome</keyword>
<dbReference type="GO" id="GO:0140580">
    <property type="term" value="F:mitochondrion autophagosome adaptor activity"/>
    <property type="evidence" value="ECO:0007669"/>
    <property type="project" value="InterPro"/>
</dbReference>
<dbReference type="GO" id="GO:0000423">
    <property type="term" value="P:mitophagy"/>
    <property type="evidence" value="ECO:0007669"/>
    <property type="project" value="InterPro"/>
</dbReference>
<dbReference type="PANTHER" id="PTHR38699">
    <property type="entry name" value="CHROMOSOME 1, WHOLE GENOME SHOTGUN SEQUENCE"/>
    <property type="match status" value="1"/>
</dbReference>
<evidence type="ECO:0000313" key="3">
    <source>
        <dbReference type="Proteomes" id="UP000027265"/>
    </source>
</evidence>
<gene>
    <name evidence="2" type="ORF">JAAARDRAFT_34655</name>
</gene>
<dbReference type="AlphaFoldDB" id="A0A067PVN4"/>
<dbReference type="Pfam" id="PF08589">
    <property type="entry name" value="ATG43"/>
    <property type="match status" value="1"/>
</dbReference>
<feature type="region of interest" description="Disordered" evidence="1">
    <location>
        <begin position="1"/>
        <end position="51"/>
    </location>
</feature>
<name>A0A067PVN4_9AGAM</name>
<dbReference type="InParanoid" id="A0A067PVN4"/>
<reference evidence="3" key="1">
    <citation type="journal article" date="2014" name="Proc. Natl. Acad. Sci. U.S.A.">
        <title>Extensive sampling of basidiomycete genomes demonstrates inadequacy of the white-rot/brown-rot paradigm for wood decay fungi.</title>
        <authorList>
            <person name="Riley R."/>
            <person name="Salamov A.A."/>
            <person name="Brown D.W."/>
            <person name="Nagy L.G."/>
            <person name="Floudas D."/>
            <person name="Held B.W."/>
            <person name="Levasseur A."/>
            <person name="Lombard V."/>
            <person name="Morin E."/>
            <person name="Otillar R."/>
            <person name="Lindquist E.A."/>
            <person name="Sun H."/>
            <person name="LaButti K.M."/>
            <person name="Schmutz J."/>
            <person name="Jabbour D."/>
            <person name="Luo H."/>
            <person name="Baker S.E."/>
            <person name="Pisabarro A.G."/>
            <person name="Walton J.D."/>
            <person name="Blanchette R.A."/>
            <person name="Henrissat B."/>
            <person name="Martin F."/>
            <person name="Cullen D."/>
            <person name="Hibbett D.S."/>
            <person name="Grigoriev I.V."/>
        </authorList>
    </citation>
    <scope>NUCLEOTIDE SEQUENCE [LARGE SCALE GENOMIC DNA]</scope>
    <source>
        <strain evidence="3">MUCL 33604</strain>
    </source>
</reference>
<dbReference type="OrthoDB" id="2430343at2759"/>
<dbReference type="EMBL" id="KL197717">
    <property type="protein sequence ID" value="KDQ58799.1"/>
    <property type="molecule type" value="Genomic_DNA"/>
</dbReference>
<dbReference type="STRING" id="933084.A0A067PVN4"/>
<accession>A0A067PVN4</accession>
<evidence type="ECO:0000313" key="2">
    <source>
        <dbReference type="EMBL" id="KDQ58799.1"/>
    </source>
</evidence>
<dbReference type="PANTHER" id="PTHR38699:SF1">
    <property type="entry name" value="MITOPHAGY RECEPTOR ATG43"/>
    <property type="match status" value="1"/>
</dbReference>